<name>A0ABV2SGV4_9GAMM</name>
<feature type="region of interest" description="Disordered" evidence="1">
    <location>
        <begin position="183"/>
        <end position="204"/>
    </location>
</feature>
<dbReference type="EMBL" id="JBEWTB010000002">
    <property type="protein sequence ID" value="MET4757012.1"/>
    <property type="molecule type" value="Genomic_DNA"/>
</dbReference>
<dbReference type="Proteomes" id="UP001549366">
    <property type="component" value="Unassembled WGS sequence"/>
</dbReference>
<evidence type="ECO:0000313" key="2">
    <source>
        <dbReference type="EMBL" id="MET4757012.1"/>
    </source>
</evidence>
<evidence type="ECO:0000313" key="3">
    <source>
        <dbReference type="Proteomes" id="UP001549366"/>
    </source>
</evidence>
<accession>A0ABV2SGV4</accession>
<proteinExistence type="predicted"/>
<organism evidence="2 3">
    <name type="scientific">Endozoicomonas lisbonensis</name>
    <dbReference type="NCBI Taxonomy" id="3120522"/>
    <lineage>
        <taxon>Bacteria</taxon>
        <taxon>Pseudomonadati</taxon>
        <taxon>Pseudomonadota</taxon>
        <taxon>Gammaproteobacteria</taxon>
        <taxon>Oceanospirillales</taxon>
        <taxon>Endozoicomonadaceae</taxon>
        <taxon>Endozoicomonas</taxon>
    </lineage>
</organism>
<keyword evidence="3" id="KW-1185">Reference proteome</keyword>
<comment type="caution">
    <text evidence="2">The sequence shown here is derived from an EMBL/GenBank/DDBJ whole genome shotgun (WGS) entry which is preliminary data.</text>
</comment>
<evidence type="ECO:0000256" key="1">
    <source>
        <dbReference type="SAM" id="MobiDB-lite"/>
    </source>
</evidence>
<reference evidence="2 3" key="1">
    <citation type="submission" date="2024-06" db="EMBL/GenBank/DDBJ databases">
        <title>Genomic Encyclopedia of Type Strains, Phase V (KMG-V): Genome sequencing to study the core and pangenomes of soil and plant-associated prokaryotes.</title>
        <authorList>
            <person name="Whitman W."/>
        </authorList>
    </citation>
    <scope>NUCLEOTIDE SEQUENCE [LARGE SCALE GENOMIC DNA]</scope>
    <source>
        <strain evidence="2 3">NE40</strain>
    </source>
</reference>
<evidence type="ECO:0008006" key="4">
    <source>
        <dbReference type="Google" id="ProtNLM"/>
    </source>
</evidence>
<gene>
    <name evidence="2" type="ORF">V5J35_002204</name>
</gene>
<dbReference type="RefSeq" id="WP_354016369.1">
    <property type="nucleotide sequence ID" value="NZ_JBEWTB010000002.1"/>
</dbReference>
<protein>
    <recommendedName>
        <fullName evidence="4">Virion morphogenesis protein</fullName>
    </recommendedName>
</protein>
<sequence length="222" mass="25718">MSVTFSEDKNARLSANRTLELLMLPPPRRKRVLRKTGQQVRKRSRQNLKQQKTITGAPMAKRKTGNGRMFRRLGKDMTTVTKDKSVTVTWKNTMTGKIAYRHHHGVPETFNKTRMDRRYGVPDYDQPATRKQAKALIAAGFKVYTGKKKGKTQSKRPSQRWIMDNLTLGHAGYLVRTLRKEQSKKSWTVKPPARPFHGVTEQEGTEILVQEMDNEWQRQGKR</sequence>